<dbReference type="AlphaFoldDB" id="A0AAV9VHF1"/>
<reference evidence="2 3" key="1">
    <citation type="submission" date="2019-10" db="EMBL/GenBank/DDBJ databases">
        <authorList>
            <person name="Palmer J.M."/>
        </authorList>
    </citation>
    <scope>NUCLEOTIDE SEQUENCE [LARGE SCALE GENOMIC DNA]</scope>
    <source>
        <strain evidence="2 3">TWF730</strain>
    </source>
</reference>
<gene>
    <name evidence="2" type="ORF">TWF730_006684</name>
</gene>
<accession>A0AAV9VHF1</accession>
<evidence type="ECO:0000313" key="3">
    <source>
        <dbReference type="Proteomes" id="UP001373714"/>
    </source>
</evidence>
<keyword evidence="3" id="KW-1185">Reference proteome</keyword>
<keyword evidence="1" id="KW-0732">Signal</keyword>
<protein>
    <submittedName>
        <fullName evidence="2">Uncharacterized protein</fullName>
    </submittedName>
</protein>
<organism evidence="2 3">
    <name type="scientific">Orbilia blumenaviensis</name>
    <dbReference type="NCBI Taxonomy" id="1796055"/>
    <lineage>
        <taxon>Eukaryota</taxon>
        <taxon>Fungi</taxon>
        <taxon>Dikarya</taxon>
        <taxon>Ascomycota</taxon>
        <taxon>Pezizomycotina</taxon>
        <taxon>Orbiliomycetes</taxon>
        <taxon>Orbiliales</taxon>
        <taxon>Orbiliaceae</taxon>
        <taxon>Orbilia</taxon>
    </lineage>
</organism>
<evidence type="ECO:0000256" key="1">
    <source>
        <dbReference type="SAM" id="SignalP"/>
    </source>
</evidence>
<feature type="signal peptide" evidence="1">
    <location>
        <begin position="1"/>
        <end position="20"/>
    </location>
</feature>
<comment type="caution">
    <text evidence="2">The sequence shown here is derived from an EMBL/GenBank/DDBJ whole genome shotgun (WGS) entry which is preliminary data.</text>
</comment>
<name>A0AAV9VHF1_9PEZI</name>
<evidence type="ECO:0000313" key="2">
    <source>
        <dbReference type="EMBL" id="KAK6360543.1"/>
    </source>
</evidence>
<dbReference type="Proteomes" id="UP001373714">
    <property type="component" value="Unassembled WGS sequence"/>
</dbReference>
<feature type="chain" id="PRO_5043597627" evidence="1">
    <location>
        <begin position="21"/>
        <end position="331"/>
    </location>
</feature>
<proteinExistence type="predicted"/>
<sequence length="331" mass="36387">MRSSGLLLVFASQLLAPGQALAIAAPEGMLDRMHYGIGIRDILDHVYGKQPLQKRSDGEVIPTCRLGGEAHYEKNGTLMACSYDTSPENYNKAIRAIHARLTRRSLDTEPPVYYSKRAPKDNGKSWKGMDDEYKINGGGRYDLPDNYNTIPAPGIIPRPDYVIGDAQGLGTEPTLDNDGKPITTLPPGWTLEGARQECHESGTWAKLTEMSKIRGPWCRILHEARNVAVIRHISFLKASADPTLPGKLLRDSAGRPMSINTEYFAGGLYPGENDVYALCIIGTMELRNGPCHGQNDDTRGGWQGIVREGDNMEAERSVTFGWDPNTGPKCC</sequence>
<dbReference type="EMBL" id="JAVHNS010000003">
    <property type="protein sequence ID" value="KAK6360543.1"/>
    <property type="molecule type" value="Genomic_DNA"/>
</dbReference>